<sequence length="542" mass="58119">MKSQTLTLLTFGILSANLAHATDAGTTLRHATQTTTPPPATITPLTLAEQGDISTDTTPISVRDVVLVGNTLLSTAQLEPELASVRGTTTTFGGLQTLAGKITDTYHKAGYPLATVIIPPQKIDGGVVQLQVLEGQIAGVSVENRSRLSDEVVQSYLSGMQSGQPLRQADSERALLLIKDLAGTDSVNYRLQGGNNGTDLAVDLGEAPLVTGFVQADNYGSKSTGEIRTRAGVNLNSPFGRGEKLSVQAMSSFKGVDYVNLSADMPVGADGLMFSGSLGHTRYDLGGAFKDLNATGTANTVDIGARYPLIRSNRNNLWLSASGEYRDLQDKIGSTNTVTDKSIKTLHLGANGYHQDDWLMGGYTQWRVDNTFGRLTIDSADARAIDSLSAKTEGAYYKIAANISRTQYFSPQFSAILSLNGQWANKNLDPAEQMSLGGNDAVAAYHSNDVSADIALQGGLELRYALTPYVSLSGFYDAGRAKLRAKPFVSGDNTVNLHGGGIGLYSQYKDFYLQGKIAWRASNRQFSNDRNPRAWLKVGYNF</sequence>
<proteinExistence type="predicted"/>
<dbReference type="RefSeq" id="WP_115219418.1">
    <property type="nucleotide sequence ID" value="NZ_UHIA01000004.1"/>
</dbReference>
<dbReference type="Gene3D" id="2.40.160.50">
    <property type="entry name" value="membrane protein fhac: a member of the omp85/tpsb transporter family"/>
    <property type="match status" value="1"/>
</dbReference>
<evidence type="ECO:0000256" key="2">
    <source>
        <dbReference type="ARBA" id="ARBA00022692"/>
    </source>
</evidence>
<dbReference type="GO" id="GO:0098046">
    <property type="term" value="C:type V protein secretion system complex"/>
    <property type="evidence" value="ECO:0007669"/>
    <property type="project" value="TreeGrafter"/>
</dbReference>
<feature type="signal peptide" evidence="4">
    <location>
        <begin position="1"/>
        <end position="21"/>
    </location>
</feature>
<evidence type="ECO:0000259" key="6">
    <source>
        <dbReference type="Pfam" id="PF08479"/>
    </source>
</evidence>
<dbReference type="InterPro" id="IPR005565">
    <property type="entry name" value="Hemolysn_activator_HlyB_C"/>
</dbReference>
<dbReference type="PANTHER" id="PTHR34597">
    <property type="entry name" value="SLR1661 PROTEIN"/>
    <property type="match status" value="1"/>
</dbReference>
<reference evidence="7 8" key="1">
    <citation type="submission" date="2018-06" db="EMBL/GenBank/DDBJ databases">
        <authorList>
            <consortium name="Pathogen Informatics"/>
            <person name="Doyle S."/>
        </authorList>
    </citation>
    <scope>NUCLEOTIDE SEQUENCE [LARGE SCALE GENOMIC DNA]</scope>
    <source>
        <strain evidence="7 8">NCTC10717</strain>
    </source>
</reference>
<keyword evidence="4" id="KW-0732">Signal</keyword>
<dbReference type="Pfam" id="PF03865">
    <property type="entry name" value="ShlB"/>
    <property type="match status" value="1"/>
</dbReference>
<protein>
    <submittedName>
        <fullName evidence="7">Heme/hemopexin transporter protein huxB</fullName>
    </submittedName>
</protein>
<dbReference type="AlphaFoldDB" id="A0A380N3X5"/>
<gene>
    <name evidence="7" type="primary">hxuB</name>
    <name evidence="7" type="ORF">NCTC10717_02377</name>
</gene>
<feature type="domain" description="Haemolysin activator HlyB C-terminal" evidence="5">
    <location>
        <begin position="197"/>
        <end position="504"/>
    </location>
</feature>
<organism evidence="7 8">
    <name type="scientific">Suttonella indologenes</name>
    <dbReference type="NCBI Taxonomy" id="13276"/>
    <lineage>
        <taxon>Bacteria</taxon>
        <taxon>Pseudomonadati</taxon>
        <taxon>Pseudomonadota</taxon>
        <taxon>Gammaproteobacteria</taxon>
        <taxon>Cardiobacteriales</taxon>
        <taxon>Cardiobacteriaceae</taxon>
        <taxon>Suttonella</taxon>
    </lineage>
</organism>
<name>A0A380N3X5_9GAMM</name>
<dbReference type="InterPro" id="IPR051544">
    <property type="entry name" value="TPS_OM_transporter"/>
</dbReference>
<accession>A0A380N3X5</accession>
<keyword evidence="2" id="KW-0812">Transmembrane</keyword>
<evidence type="ECO:0000256" key="4">
    <source>
        <dbReference type="SAM" id="SignalP"/>
    </source>
</evidence>
<dbReference type="Gene3D" id="3.10.20.310">
    <property type="entry name" value="membrane protein fhac"/>
    <property type="match status" value="1"/>
</dbReference>
<keyword evidence="1" id="KW-0472">Membrane</keyword>
<dbReference type="GO" id="GO:0008320">
    <property type="term" value="F:protein transmembrane transporter activity"/>
    <property type="evidence" value="ECO:0007669"/>
    <property type="project" value="TreeGrafter"/>
</dbReference>
<dbReference type="Pfam" id="PF08479">
    <property type="entry name" value="POTRA_2"/>
    <property type="match status" value="1"/>
</dbReference>
<feature type="domain" description="Polypeptide-transport-associated ShlB-type" evidence="6">
    <location>
        <begin position="62"/>
        <end position="135"/>
    </location>
</feature>
<evidence type="ECO:0000313" key="7">
    <source>
        <dbReference type="EMBL" id="SUO98621.1"/>
    </source>
</evidence>
<dbReference type="EMBL" id="UHIA01000004">
    <property type="protein sequence ID" value="SUO98621.1"/>
    <property type="molecule type" value="Genomic_DNA"/>
</dbReference>
<dbReference type="Proteomes" id="UP000254575">
    <property type="component" value="Unassembled WGS sequence"/>
</dbReference>
<dbReference type="OrthoDB" id="572300at2"/>
<evidence type="ECO:0000259" key="5">
    <source>
        <dbReference type="Pfam" id="PF03865"/>
    </source>
</evidence>
<keyword evidence="1" id="KW-1134">Transmembrane beta strand</keyword>
<evidence type="ECO:0000256" key="1">
    <source>
        <dbReference type="ARBA" id="ARBA00022452"/>
    </source>
</evidence>
<evidence type="ECO:0000256" key="3">
    <source>
        <dbReference type="ARBA" id="ARBA00023237"/>
    </source>
</evidence>
<keyword evidence="3" id="KW-0998">Cell outer membrane</keyword>
<keyword evidence="8" id="KW-1185">Reference proteome</keyword>
<dbReference type="PANTHER" id="PTHR34597:SF3">
    <property type="entry name" value="OUTER MEMBRANE TRANSPORTER CDIB"/>
    <property type="match status" value="1"/>
</dbReference>
<evidence type="ECO:0000313" key="8">
    <source>
        <dbReference type="Proteomes" id="UP000254575"/>
    </source>
</evidence>
<feature type="chain" id="PRO_5016714621" evidence="4">
    <location>
        <begin position="22"/>
        <end position="542"/>
    </location>
</feature>
<dbReference type="InterPro" id="IPR013686">
    <property type="entry name" value="Polypept-transport_assoc_ShlB"/>
</dbReference>
<dbReference type="GO" id="GO:0046819">
    <property type="term" value="P:protein secretion by the type V secretion system"/>
    <property type="evidence" value="ECO:0007669"/>
    <property type="project" value="TreeGrafter"/>
</dbReference>